<evidence type="ECO:0000313" key="3">
    <source>
        <dbReference type="Proteomes" id="UP000247811"/>
    </source>
</evidence>
<comment type="caution">
    <text evidence="2">The sequence shown here is derived from an EMBL/GenBank/DDBJ whole genome shotgun (WGS) entry which is preliminary data.</text>
</comment>
<dbReference type="AlphaFoldDB" id="A0A318H137"/>
<feature type="chain" id="PRO_5016429213" description="DUF2782 domain-containing protein" evidence="1">
    <location>
        <begin position="23"/>
        <end position="107"/>
    </location>
</feature>
<keyword evidence="1" id="KW-0732">Signal</keyword>
<protein>
    <recommendedName>
        <fullName evidence="4">DUF2782 domain-containing protein</fullName>
    </recommendedName>
</protein>
<keyword evidence="3" id="KW-1185">Reference proteome</keyword>
<reference evidence="2 3" key="1">
    <citation type="submission" date="2018-05" db="EMBL/GenBank/DDBJ databases">
        <title>Genomic Encyclopedia of Type Strains, Phase IV (KMG-IV): sequencing the most valuable type-strain genomes for metagenomic binning, comparative biology and taxonomic classification.</title>
        <authorList>
            <person name="Goeker M."/>
        </authorList>
    </citation>
    <scope>NUCLEOTIDE SEQUENCE [LARGE SCALE GENOMIC DNA]</scope>
    <source>
        <strain evidence="2 3">DSM 566</strain>
    </source>
</reference>
<evidence type="ECO:0000256" key="1">
    <source>
        <dbReference type="SAM" id="SignalP"/>
    </source>
</evidence>
<sequence length="107" mass="11457">MKILRTFLTVGLGSTLSAAALAAPPITATPVTREPAVSRTVIDEPTVVVEELRVRGEVQRITVHPKQGDQVLPDYEIVPSTRGRDPGTNAAGSRGVGGQRVWSLLRF</sequence>
<evidence type="ECO:0000313" key="2">
    <source>
        <dbReference type="EMBL" id="PXW96492.1"/>
    </source>
</evidence>
<dbReference type="RefSeq" id="WP_110400327.1">
    <property type="nucleotide sequence ID" value="NZ_QJJS01000006.1"/>
</dbReference>
<evidence type="ECO:0008006" key="4">
    <source>
        <dbReference type="Google" id="ProtNLM"/>
    </source>
</evidence>
<dbReference type="EMBL" id="QJJS01000006">
    <property type="protein sequence ID" value="PXW96492.1"/>
    <property type="molecule type" value="Genomic_DNA"/>
</dbReference>
<feature type="signal peptide" evidence="1">
    <location>
        <begin position="1"/>
        <end position="22"/>
    </location>
</feature>
<organism evidence="2 3">
    <name type="scientific">Sphaerotilus hippei</name>
    <dbReference type="NCBI Taxonomy" id="744406"/>
    <lineage>
        <taxon>Bacteria</taxon>
        <taxon>Pseudomonadati</taxon>
        <taxon>Pseudomonadota</taxon>
        <taxon>Betaproteobacteria</taxon>
        <taxon>Burkholderiales</taxon>
        <taxon>Sphaerotilaceae</taxon>
        <taxon>Sphaerotilus</taxon>
    </lineage>
</organism>
<gene>
    <name evidence="2" type="ORF">C7444_1069</name>
</gene>
<proteinExistence type="predicted"/>
<accession>A0A318H137</accession>
<dbReference type="Proteomes" id="UP000247811">
    <property type="component" value="Unassembled WGS sequence"/>
</dbReference>
<name>A0A318H137_9BURK</name>
<dbReference type="OrthoDB" id="8688876at2"/>